<evidence type="ECO:0000313" key="8">
    <source>
        <dbReference type="Proteomes" id="UP000183685"/>
    </source>
</evidence>
<feature type="transmembrane region" description="Helical" evidence="6">
    <location>
        <begin position="89"/>
        <end position="114"/>
    </location>
</feature>
<dbReference type="AlphaFoldDB" id="A0A1G6YS51"/>
<dbReference type="GO" id="GO:0005886">
    <property type="term" value="C:plasma membrane"/>
    <property type="evidence" value="ECO:0007669"/>
    <property type="project" value="UniProtKB-SubCell"/>
</dbReference>
<evidence type="ECO:0000256" key="5">
    <source>
        <dbReference type="ARBA" id="ARBA00023136"/>
    </source>
</evidence>
<evidence type="ECO:0000256" key="1">
    <source>
        <dbReference type="ARBA" id="ARBA00004651"/>
    </source>
</evidence>
<reference evidence="7 8" key="1">
    <citation type="submission" date="2016-10" db="EMBL/GenBank/DDBJ databases">
        <authorList>
            <person name="de Groot N.N."/>
        </authorList>
    </citation>
    <scope>NUCLEOTIDE SEQUENCE [LARGE SCALE GENOMIC DNA]</scope>
    <source>
        <strain evidence="7 8">CGMCC 1.9109</strain>
    </source>
</reference>
<feature type="transmembrane region" description="Helical" evidence="6">
    <location>
        <begin position="449"/>
        <end position="468"/>
    </location>
</feature>
<dbReference type="InterPro" id="IPR051679">
    <property type="entry name" value="DASS-Related_Transporters"/>
</dbReference>
<keyword evidence="2" id="KW-1003">Cell membrane</keyword>
<proteinExistence type="predicted"/>
<feature type="transmembrane region" description="Helical" evidence="6">
    <location>
        <begin position="20"/>
        <end position="37"/>
    </location>
</feature>
<dbReference type="EMBL" id="FNAK01000003">
    <property type="protein sequence ID" value="SDD93160.1"/>
    <property type="molecule type" value="Genomic_DNA"/>
</dbReference>
<name>A0A1G6YS51_9PROT</name>
<feature type="transmembrane region" description="Helical" evidence="6">
    <location>
        <begin position="206"/>
        <end position="228"/>
    </location>
</feature>
<organism evidence="7 8">
    <name type="scientific">Kordiimonas lacus</name>
    <dbReference type="NCBI Taxonomy" id="637679"/>
    <lineage>
        <taxon>Bacteria</taxon>
        <taxon>Pseudomonadati</taxon>
        <taxon>Pseudomonadota</taxon>
        <taxon>Alphaproteobacteria</taxon>
        <taxon>Kordiimonadales</taxon>
        <taxon>Kordiimonadaceae</taxon>
        <taxon>Kordiimonas</taxon>
    </lineage>
</organism>
<accession>A0A1G6YS51</accession>
<comment type="subcellular location">
    <subcellularLocation>
        <location evidence="1">Cell membrane</location>
        <topology evidence="1">Multi-pass membrane protein</topology>
    </subcellularLocation>
</comment>
<gene>
    <name evidence="7" type="ORF">SAMN04488071_1724</name>
</gene>
<sequence length="475" mass="50537">MASVTDQAVPAKKSRFPDSLVLIFSMIIIAQLLSYVIPSGTFERAPAPFNESRDMVVPGTYGPVAEAPTLDVWHFLSAIPRGLEAAQDIIFLVFLVGGVIALLRASGAIDALLFRAVRTFDGNPGILIAGTLTLFGMGAFTIGMGEEYMPLIPILVTMCLAMKLDSIVAMGILWASYGVGWATAGTNPFGLLIAQNIAGLPATSGLGFRIVLFVLCLLIAFQHIYAYARKIKADPSKSLVSHVDYSKGFDLPHDVAMTWQRALILTVFIGGIVLFVYGAQTMDWYIGELNTIFLAIGVLTMLISRMAPNDASKTFIDGAAEMTAAALLIGFARTIEVVLTDGMIIDTIINAIASLLEGTGPSVSALGMLAVQTITNFFIPSGSGQAFVTMPIMSPLAELTGVSQQTAVLAYQFGDGFTNMVVPTSALVVGTLALGKIPYVQWVKFVMPLLLKLFTLAAAALVFTVHFGELVGFAN</sequence>
<feature type="transmembrane region" description="Helical" evidence="6">
    <location>
        <begin position="126"/>
        <end position="145"/>
    </location>
</feature>
<dbReference type="STRING" id="637679.GCA_001550055_01405"/>
<feature type="transmembrane region" description="Helical" evidence="6">
    <location>
        <begin position="181"/>
        <end position="200"/>
    </location>
</feature>
<dbReference type="OrthoDB" id="255482at2"/>
<feature type="transmembrane region" description="Helical" evidence="6">
    <location>
        <begin position="285"/>
        <end position="303"/>
    </location>
</feature>
<keyword evidence="4 6" id="KW-1133">Transmembrane helix</keyword>
<dbReference type="Proteomes" id="UP000183685">
    <property type="component" value="Unassembled WGS sequence"/>
</dbReference>
<evidence type="ECO:0000256" key="3">
    <source>
        <dbReference type="ARBA" id="ARBA00022692"/>
    </source>
</evidence>
<evidence type="ECO:0000313" key="7">
    <source>
        <dbReference type="EMBL" id="SDD93160.1"/>
    </source>
</evidence>
<evidence type="ECO:0000256" key="2">
    <source>
        <dbReference type="ARBA" id="ARBA00022475"/>
    </source>
</evidence>
<dbReference type="RefSeq" id="WP_068302918.1">
    <property type="nucleotide sequence ID" value="NZ_FNAK01000003.1"/>
</dbReference>
<evidence type="ECO:0000256" key="4">
    <source>
        <dbReference type="ARBA" id="ARBA00022989"/>
    </source>
</evidence>
<dbReference type="PANTHER" id="PTHR43652">
    <property type="entry name" value="BASIC AMINO ACID ANTIPORTER YFCC-RELATED"/>
    <property type="match status" value="1"/>
</dbReference>
<keyword evidence="3 6" id="KW-0812">Transmembrane</keyword>
<dbReference type="Pfam" id="PF03606">
    <property type="entry name" value="DcuC"/>
    <property type="match status" value="1"/>
</dbReference>
<dbReference type="InterPro" id="IPR018385">
    <property type="entry name" value="C4_dicarb_anaerob_car-like"/>
</dbReference>
<evidence type="ECO:0000256" key="6">
    <source>
        <dbReference type="SAM" id="Phobius"/>
    </source>
</evidence>
<feature type="transmembrane region" description="Helical" evidence="6">
    <location>
        <begin position="262"/>
        <end position="279"/>
    </location>
</feature>
<keyword evidence="8" id="KW-1185">Reference proteome</keyword>
<keyword evidence="5 6" id="KW-0472">Membrane</keyword>
<dbReference type="PANTHER" id="PTHR43652:SF2">
    <property type="entry name" value="BASIC AMINO ACID ANTIPORTER YFCC-RELATED"/>
    <property type="match status" value="1"/>
</dbReference>
<protein>
    <submittedName>
        <fullName evidence="7">Uncharacterized membrane protein YfcC, ion transporter superfamily</fullName>
    </submittedName>
</protein>